<feature type="non-terminal residue" evidence="2">
    <location>
        <position position="1"/>
    </location>
</feature>
<evidence type="ECO:0000313" key="2">
    <source>
        <dbReference type="EMBL" id="CAF1528532.1"/>
    </source>
</evidence>
<name>A0A815VG26_9BILA</name>
<feature type="non-terminal residue" evidence="2">
    <location>
        <position position="66"/>
    </location>
</feature>
<organism evidence="2 3">
    <name type="scientific">Rotaria sordida</name>
    <dbReference type="NCBI Taxonomy" id="392033"/>
    <lineage>
        <taxon>Eukaryota</taxon>
        <taxon>Metazoa</taxon>
        <taxon>Spiralia</taxon>
        <taxon>Gnathifera</taxon>
        <taxon>Rotifera</taxon>
        <taxon>Eurotatoria</taxon>
        <taxon>Bdelloidea</taxon>
        <taxon>Philodinida</taxon>
        <taxon>Philodinidae</taxon>
        <taxon>Rotaria</taxon>
    </lineage>
</organism>
<dbReference type="AlphaFoldDB" id="A0A815VG26"/>
<sequence length="66" mass="7822">DQTESVEFSSILIKIDGFEIEIRRPEKPTHVRSASVTYQQDNHQKKTKAEEKLKISQSYWDYSTLY</sequence>
<dbReference type="EMBL" id="CAJNOO010018934">
    <property type="protein sequence ID" value="CAF1528532.1"/>
    <property type="molecule type" value="Genomic_DNA"/>
</dbReference>
<proteinExistence type="predicted"/>
<reference evidence="2" key="1">
    <citation type="submission" date="2021-02" db="EMBL/GenBank/DDBJ databases">
        <authorList>
            <person name="Nowell W R."/>
        </authorList>
    </citation>
    <scope>NUCLEOTIDE SEQUENCE</scope>
</reference>
<evidence type="ECO:0000313" key="3">
    <source>
        <dbReference type="Proteomes" id="UP000663882"/>
    </source>
</evidence>
<gene>
    <name evidence="2" type="ORF">RFH988_LOCUS39446</name>
</gene>
<accession>A0A815VG26</accession>
<feature type="region of interest" description="Disordered" evidence="1">
    <location>
        <begin position="29"/>
        <end position="48"/>
    </location>
</feature>
<feature type="compositionally biased region" description="Polar residues" evidence="1">
    <location>
        <begin position="32"/>
        <end position="41"/>
    </location>
</feature>
<protein>
    <submittedName>
        <fullName evidence="2">Uncharacterized protein</fullName>
    </submittedName>
</protein>
<evidence type="ECO:0000256" key="1">
    <source>
        <dbReference type="SAM" id="MobiDB-lite"/>
    </source>
</evidence>
<dbReference type="Proteomes" id="UP000663882">
    <property type="component" value="Unassembled WGS sequence"/>
</dbReference>
<comment type="caution">
    <text evidence="2">The sequence shown here is derived from an EMBL/GenBank/DDBJ whole genome shotgun (WGS) entry which is preliminary data.</text>
</comment>